<dbReference type="Proteomes" id="UP001596380">
    <property type="component" value="Unassembled WGS sequence"/>
</dbReference>
<dbReference type="EMBL" id="JBHSXS010000014">
    <property type="protein sequence ID" value="MFC6882570.1"/>
    <property type="molecule type" value="Genomic_DNA"/>
</dbReference>
<evidence type="ECO:0000313" key="4">
    <source>
        <dbReference type="Proteomes" id="UP001596380"/>
    </source>
</evidence>
<dbReference type="PANTHER" id="PTHR21240">
    <property type="entry name" value="2-AMINO-3-CARBOXYLMUCONATE-6-SEMIALDEHYDE DECARBOXYLASE"/>
    <property type="match status" value="1"/>
</dbReference>
<comment type="caution">
    <text evidence="3">The sequence shown here is derived from an EMBL/GenBank/DDBJ whole genome shotgun (WGS) entry which is preliminary data.</text>
</comment>
<reference evidence="4" key="1">
    <citation type="journal article" date="2019" name="Int. J. Syst. Evol. Microbiol.">
        <title>The Global Catalogue of Microorganisms (GCM) 10K type strain sequencing project: providing services to taxonomists for standard genome sequencing and annotation.</title>
        <authorList>
            <consortium name="The Broad Institute Genomics Platform"/>
            <consortium name="The Broad Institute Genome Sequencing Center for Infectious Disease"/>
            <person name="Wu L."/>
            <person name="Ma J."/>
        </authorList>
    </citation>
    <scope>NUCLEOTIDE SEQUENCE [LARGE SCALE GENOMIC DNA]</scope>
    <source>
        <strain evidence="4">JCM 3369</strain>
    </source>
</reference>
<dbReference type="InterPro" id="IPR006680">
    <property type="entry name" value="Amidohydro-rel"/>
</dbReference>
<dbReference type="SUPFAM" id="SSF51556">
    <property type="entry name" value="Metallo-dependent hydrolases"/>
    <property type="match status" value="1"/>
</dbReference>
<dbReference type="Pfam" id="PF04909">
    <property type="entry name" value="Amidohydro_2"/>
    <property type="match status" value="1"/>
</dbReference>
<protein>
    <submittedName>
        <fullName evidence="3">Amidohydrolase family protein</fullName>
    </submittedName>
</protein>
<organism evidence="3 4">
    <name type="scientific">Actinomadura yumaensis</name>
    <dbReference type="NCBI Taxonomy" id="111807"/>
    <lineage>
        <taxon>Bacteria</taxon>
        <taxon>Bacillati</taxon>
        <taxon>Actinomycetota</taxon>
        <taxon>Actinomycetes</taxon>
        <taxon>Streptosporangiales</taxon>
        <taxon>Thermomonosporaceae</taxon>
        <taxon>Actinomadura</taxon>
    </lineage>
</organism>
<proteinExistence type="predicted"/>
<sequence length="326" mass="35632">MIIDVHTHMLSQDWLDLLVERSGTYTLRDAPGGARAVYRGGTAFMTLTPGMFDYDLRIAEMDKAGVDLAIVSLTCPSVYWGGEEVSVRGARMINDHMAAERRRRPDRIGFLATLPWQYPAAAVAELERACELGAAGVMVLANIDGRSLTDPAFADVWRAIDERALPVLVHPTTPPGVEDMDIERYHLVWSVGFTFDTTLALARMVLDGFLERYPNLKIIGSHAAGTLPFLMGRLDTGHRSFAAAREAIAEIPSTYAGRVYADSIAYSPASLALTVEVLGERNVLFGSDYPHKCGRMDECVDLVDTLPAAQADLVRSGNAARIFDLA</sequence>
<keyword evidence="1" id="KW-0456">Lyase</keyword>
<keyword evidence="4" id="KW-1185">Reference proteome</keyword>
<dbReference type="InterPro" id="IPR032466">
    <property type="entry name" value="Metal_Hydrolase"/>
</dbReference>
<evidence type="ECO:0000313" key="3">
    <source>
        <dbReference type="EMBL" id="MFC6882570.1"/>
    </source>
</evidence>
<evidence type="ECO:0000256" key="1">
    <source>
        <dbReference type="ARBA" id="ARBA00023239"/>
    </source>
</evidence>
<gene>
    <name evidence="3" type="ORF">ACFQKB_22635</name>
</gene>
<dbReference type="InterPro" id="IPR032465">
    <property type="entry name" value="ACMSD"/>
</dbReference>
<feature type="domain" description="Amidohydrolase-related" evidence="2">
    <location>
        <begin position="3"/>
        <end position="325"/>
    </location>
</feature>
<evidence type="ECO:0000259" key="2">
    <source>
        <dbReference type="Pfam" id="PF04909"/>
    </source>
</evidence>
<dbReference type="RefSeq" id="WP_206681239.1">
    <property type="nucleotide sequence ID" value="NZ_JBHSXE010000001.1"/>
</dbReference>
<accession>A0ABW2CNS1</accession>
<dbReference type="PANTHER" id="PTHR21240:SF28">
    <property type="entry name" value="ISO-OROTATE DECARBOXYLASE (EUROFUNG)"/>
    <property type="match status" value="1"/>
</dbReference>
<name>A0ABW2CNS1_9ACTN</name>
<dbReference type="Gene3D" id="3.20.20.140">
    <property type="entry name" value="Metal-dependent hydrolases"/>
    <property type="match status" value="1"/>
</dbReference>